<protein>
    <recommendedName>
        <fullName evidence="10">Peptidyl-prolyl cis-trans isomerase</fullName>
        <ecNumber evidence="10">5.2.1.8</ecNumber>
    </recommendedName>
</protein>
<dbReference type="PANTHER" id="PTHR47861:SF3">
    <property type="entry name" value="FKBP-TYPE PEPTIDYL-PROLYL CIS-TRANS ISOMERASE SLYD"/>
    <property type="match status" value="1"/>
</dbReference>
<dbReference type="EC" id="5.2.1.8" evidence="10"/>
<dbReference type="NCBIfam" id="NF008008">
    <property type="entry name" value="PRK10737.1"/>
    <property type="match status" value="1"/>
</dbReference>
<evidence type="ECO:0000313" key="12">
    <source>
        <dbReference type="EMBL" id="RFA33105.1"/>
    </source>
</evidence>
<accession>A0A3E0WMD3</accession>
<evidence type="ECO:0000256" key="10">
    <source>
        <dbReference type="RuleBase" id="RU003915"/>
    </source>
</evidence>
<dbReference type="GO" id="GO:0005737">
    <property type="term" value="C:cytoplasm"/>
    <property type="evidence" value="ECO:0007669"/>
    <property type="project" value="UniProtKB-SubCell"/>
</dbReference>
<keyword evidence="13" id="KW-1185">Reference proteome</keyword>
<evidence type="ECO:0000256" key="2">
    <source>
        <dbReference type="ARBA" id="ARBA00004496"/>
    </source>
</evidence>
<evidence type="ECO:0000256" key="4">
    <source>
        <dbReference type="ARBA" id="ARBA00022490"/>
    </source>
</evidence>
<evidence type="ECO:0000256" key="3">
    <source>
        <dbReference type="ARBA" id="ARBA00006577"/>
    </source>
</evidence>
<dbReference type="OrthoDB" id="9808891at2"/>
<dbReference type="PROSITE" id="PS50059">
    <property type="entry name" value="FKBP_PPIASE"/>
    <property type="match status" value="1"/>
</dbReference>
<dbReference type="RefSeq" id="WP_116303577.1">
    <property type="nucleotide sequence ID" value="NZ_NFZV01000024.1"/>
</dbReference>
<evidence type="ECO:0000256" key="8">
    <source>
        <dbReference type="ARBA" id="ARBA00037071"/>
    </source>
</evidence>
<dbReference type="Pfam" id="PF00254">
    <property type="entry name" value="FKBP_C"/>
    <property type="match status" value="1"/>
</dbReference>
<gene>
    <name evidence="12" type="ORF">CAL65_18240</name>
</gene>
<dbReference type="Gene3D" id="3.10.50.40">
    <property type="match status" value="1"/>
</dbReference>
<reference evidence="13" key="1">
    <citation type="submission" date="2017-05" db="EMBL/GenBank/DDBJ databases">
        <authorList>
            <person name="Sharma S."/>
            <person name="Sidhu C."/>
            <person name="Pinnaka A.K."/>
        </authorList>
    </citation>
    <scope>NUCLEOTIDE SEQUENCE [LARGE SCALE GENOMIC DNA]</scope>
    <source>
        <strain evidence="13">AK93</strain>
    </source>
</reference>
<comment type="subcellular location">
    <subcellularLocation>
        <location evidence="2">Cytoplasm</location>
    </subcellularLocation>
</comment>
<dbReference type="AlphaFoldDB" id="A0A3E0WMD3"/>
<evidence type="ECO:0000259" key="11">
    <source>
        <dbReference type="PROSITE" id="PS50059"/>
    </source>
</evidence>
<comment type="caution">
    <text evidence="12">The sequence shown here is derived from an EMBL/GenBank/DDBJ whole genome shotgun (WGS) entry which is preliminary data.</text>
</comment>
<name>A0A3E0WMD3_9GAMM</name>
<comment type="function">
    <text evidence="8">Also involved in hydrogenase metallocenter assembly, probably by participating in the nickel insertion step. This function in hydrogenase biosynthesis requires chaperone activity and the presence of the metal-binding domain, but not PPIase activity.</text>
</comment>
<proteinExistence type="inferred from homology"/>
<keyword evidence="6" id="KW-0143">Chaperone</keyword>
<keyword evidence="5 9" id="KW-0697">Rotamase</keyword>
<dbReference type="PANTHER" id="PTHR47861">
    <property type="entry name" value="FKBP-TYPE PEPTIDYL-PROLYL CIS-TRANS ISOMERASE SLYD"/>
    <property type="match status" value="1"/>
</dbReference>
<dbReference type="Proteomes" id="UP000256763">
    <property type="component" value="Unassembled WGS sequence"/>
</dbReference>
<evidence type="ECO:0000256" key="5">
    <source>
        <dbReference type="ARBA" id="ARBA00023110"/>
    </source>
</evidence>
<evidence type="ECO:0000256" key="6">
    <source>
        <dbReference type="ARBA" id="ARBA00023186"/>
    </source>
</evidence>
<evidence type="ECO:0000256" key="9">
    <source>
        <dbReference type="PROSITE-ProRule" id="PRU00277"/>
    </source>
</evidence>
<evidence type="ECO:0000256" key="1">
    <source>
        <dbReference type="ARBA" id="ARBA00000971"/>
    </source>
</evidence>
<dbReference type="InterPro" id="IPR001179">
    <property type="entry name" value="PPIase_FKBP_dom"/>
</dbReference>
<evidence type="ECO:0000256" key="7">
    <source>
        <dbReference type="ARBA" id="ARBA00023235"/>
    </source>
</evidence>
<dbReference type="GO" id="GO:0003755">
    <property type="term" value="F:peptidyl-prolyl cis-trans isomerase activity"/>
    <property type="evidence" value="ECO:0007669"/>
    <property type="project" value="UniProtKB-UniRule"/>
</dbReference>
<evidence type="ECO:0000313" key="13">
    <source>
        <dbReference type="Proteomes" id="UP000256763"/>
    </source>
</evidence>
<feature type="domain" description="PPIase FKBP-type" evidence="11">
    <location>
        <begin position="6"/>
        <end position="80"/>
    </location>
</feature>
<comment type="similarity">
    <text evidence="3 10">Belongs to the FKBP-type PPIase family.</text>
</comment>
<dbReference type="GO" id="GO:0042026">
    <property type="term" value="P:protein refolding"/>
    <property type="evidence" value="ECO:0007669"/>
    <property type="project" value="UniProtKB-ARBA"/>
</dbReference>
<dbReference type="EMBL" id="NFZW01000023">
    <property type="protein sequence ID" value="RFA33105.1"/>
    <property type="molecule type" value="Genomic_DNA"/>
</dbReference>
<dbReference type="InterPro" id="IPR046357">
    <property type="entry name" value="PPIase_dom_sf"/>
</dbReference>
<dbReference type="SUPFAM" id="SSF54534">
    <property type="entry name" value="FKBP-like"/>
    <property type="match status" value="1"/>
</dbReference>
<keyword evidence="7 9" id="KW-0413">Isomerase</keyword>
<sequence>MQIAKDKVVSIEYSLKDDEGTLLDTSEGRDPLAYLHGAGNIIPGLESALEGKQTGDSVDVRINPEDAYGERNDQLQQVVPKELFQGVDTLEPGMQFQAQTEAGAQIVTIKEVDGDNVTVDANHPLAGVPLNFSVNVVEVRDATAEELEHGHVHNAQ</sequence>
<organism evidence="12 13">
    <name type="scientific">Alkalilimnicola ehrlichii</name>
    <dbReference type="NCBI Taxonomy" id="351052"/>
    <lineage>
        <taxon>Bacteria</taxon>
        <taxon>Pseudomonadati</taxon>
        <taxon>Pseudomonadota</taxon>
        <taxon>Gammaproteobacteria</taxon>
        <taxon>Chromatiales</taxon>
        <taxon>Ectothiorhodospiraceae</taxon>
        <taxon>Alkalilimnicola</taxon>
    </lineage>
</organism>
<keyword evidence="4" id="KW-0963">Cytoplasm</keyword>
<comment type="catalytic activity">
    <reaction evidence="1 9 10">
        <text>[protein]-peptidylproline (omega=180) = [protein]-peptidylproline (omega=0)</text>
        <dbReference type="Rhea" id="RHEA:16237"/>
        <dbReference type="Rhea" id="RHEA-COMP:10747"/>
        <dbReference type="Rhea" id="RHEA-COMP:10748"/>
        <dbReference type="ChEBI" id="CHEBI:83833"/>
        <dbReference type="ChEBI" id="CHEBI:83834"/>
        <dbReference type="EC" id="5.2.1.8"/>
    </reaction>
</comment>